<evidence type="ECO:0000256" key="5">
    <source>
        <dbReference type="ARBA" id="ARBA00023180"/>
    </source>
</evidence>
<evidence type="ECO:0000256" key="6">
    <source>
        <dbReference type="PIRSR" id="PIRSR619791-2"/>
    </source>
</evidence>
<comment type="subcellular location">
    <subcellularLocation>
        <location evidence="1">Secreted</location>
    </subcellularLocation>
</comment>
<evidence type="ECO:0000313" key="7">
    <source>
        <dbReference type="EMBL" id="KAJ6220032.1"/>
    </source>
</evidence>
<dbReference type="Gene3D" id="1.10.640.10">
    <property type="entry name" value="Haem peroxidase domain superfamily, animal type"/>
    <property type="match status" value="1"/>
</dbReference>
<keyword evidence="6" id="KW-0479">Metal-binding</keyword>
<keyword evidence="6" id="KW-0349">Heme</keyword>
<keyword evidence="3" id="KW-0575">Peroxidase</keyword>
<evidence type="ECO:0000256" key="3">
    <source>
        <dbReference type="ARBA" id="ARBA00022559"/>
    </source>
</evidence>
<evidence type="ECO:0000313" key="8">
    <source>
        <dbReference type="Proteomes" id="UP001142055"/>
    </source>
</evidence>
<dbReference type="Pfam" id="PF03098">
    <property type="entry name" value="An_peroxidase"/>
    <property type="match status" value="1"/>
</dbReference>
<dbReference type="InterPro" id="IPR019791">
    <property type="entry name" value="Haem_peroxidase_animal"/>
</dbReference>
<keyword evidence="5" id="KW-0325">Glycoprotein</keyword>
<feature type="binding site" description="axial binding residue" evidence="6">
    <location>
        <position position="453"/>
    </location>
    <ligand>
        <name>heme b</name>
        <dbReference type="ChEBI" id="CHEBI:60344"/>
    </ligand>
    <ligandPart>
        <name>Fe</name>
        <dbReference type="ChEBI" id="CHEBI:18248"/>
    </ligandPart>
</feature>
<sequence>MIFTDTIGITSATTPTLTGRTILVKVNEVRSVIHNLESLENELHANQIVPQRNTKEFSHQNFFGGNDVTLKEMQNAYQVLQGLIAYSKRENLTPEDIVRIANSNIDVRKTSLASVCGRTPTCNETAVYRDPSGICNNLINTAQGKAVSTFARLLPAEYADGINEPRRAKDGSELPNPRLLSLSIAPEANLENNKYSLLLMQFGQFVDHDLTRTGTTKTHNNEQINCCDEKVVANPRLRHPACFEIPIPEQDQFLINEQQTCMNFVRSAPAVNPKCRFGPREQLNQLSSYLDGNNIYGASLKESNELREFRNGRLLVSFVNNEEFLPLRHNDTNCQLPKNSELKCFRGGDIRINEVTDLTVLHAIFLREHNRIAAELHKLHPTWKDEQLYQETKRIVVAQFQHIIYNEFVPLIVGPRALQHFSLQLSPGFSDTYDPIIDSTILNEFSTAAYRLHSLIQGTLNLNSAENRVLGTVKLRDQFNNPQLMYHPSGMELRIAGLTGQPIQTFDNFFSREVTHHLFQIAGKRFGLDLVALNLQRGRDHGIPGYVKYREICGLTRVTSFNDLKRIFSNPQVADVMAQLYNDIEDIDLFIAGSSEKVLPGAVVGPTFTCIIGEQFRRIKNGDRFWYENPNQAGSFTAAQLAQIKQATISRIFCDNSNVELMQLNAFLMPSKK</sequence>
<dbReference type="Proteomes" id="UP001142055">
    <property type="component" value="Chromosome 2"/>
</dbReference>
<protein>
    <recommendedName>
        <fullName evidence="9">Peroxidase</fullName>
    </recommendedName>
</protein>
<dbReference type="InterPro" id="IPR037120">
    <property type="entry name" value="Haem_peroxidase_sf_animal"/>
</dbReference>
<dbReference type="SUPFAM" id="SSF48113">
    <property type="entry name" value="Heme-dependent peroxidases"/>
    <property type="match status" value="1"/>
</dbReference>
<gene>
    <name evidence="7" type="ORF">RDWZM_005844</name>
</gene>
<keyword evidence="2" id="KW-0964">Secreted</keyword>
<comment type="caution">
    <text evidence="7">The sequence shown here is derived from an EMBL/GenBank/DDBJ whole genome shotgun (WGS) entry which is preliminary data.</text>
</comment>
<keyword evidence="8" id="KW-1185">Reference proteome</keyword>
<proteinExistence type="predicted"/>
<dbReference type="PRINTS" id="PR00457">
    <property type="entry name" value="ANPEROXIDASE"/>
</dbReference>
<reference evidence="7" key="1">
    <citation type="submission" date="2022-12" db="EMBL/GenBank/DDBJ databases">
        <title>Genome assemblies of Blomia tropicalis.</title>
        <authorList>
            <person name="Cui Y."/>
        </authorList>
    </citation>
    <scope>NUCLEOTIDE SEQUENCE</scope>
    <source>
        <tissue evidence="7">Adult mites</tissue>
    </source>
</reference>
<dbReference type="OMA" id="ERSFFRY"/>
<evidence type="ECO:0008006" key="9">
    <source>
        <dbReference type="Google" id="ProtNLM"/>
    </source>
</evidence>
<dbReference type="EMBL" id="JAPWDV010000002">
    <property type="protein sequence ID" value="KAJ6220032.1"/>
    <property type="molecule type" value="Genomic_DNA"/>
</dbReference>
<organism evidence="7 8">
    <name type="scientific">Blomia tropicalis</name>
    <name type="common">Mite</name>
    <dbReference type="NCBI Taxonomy" id="40697"/>
    <lineage>
        <taxon>Eukaryota</taxon>
        <taxon>Metazoa</taxon>
        <taxon>Ecdysozoa</taxon>
        <taxon>Arthropoda</taxon>
        <taxon>Chelicerata</taxon>
        <taxon>Arachnida</taxon>
        <taxon>Acari</taxon>
        <taxon>Acariformes</taxon>
        <taxon>Sarcoptiformes</taxon>
        <taxon>Astigmata</taxon>
        <taxon>Glycyphagoidea</taxon>
        <taxon>Echimyopodidae</taxon>
        <taxon>Blomia</taxon>
    </lineage>
</organism>
<dbReference type="PROSITE" id="PS50292">
    <property type="entry name" value="PEROXIDASE_3"/>
    <property type="match status" value="1"/>
</dbReference>
<dbReference type="GO" id="GO:0004601">
    <property type="term" value="F:peroxidase activity"/>
    <property type="evidence" value="ECO:0007669"/>
    <property type="project" value="UniProtKB-KW"/>
</dbReference>
<keyword evidence="4" id="KW-0732">Signal</keyword>
<evidence type="ECO:0000256" key="4">
    <source>
        <dbReference type="ARBA" id="ARBA00022729"/>
    </source>
</evidence>
<evidence type="ECO:0000256" key="1">
    <source>
        <dbReference type="ARBA" id="ARBA00004613"/>
    </source>
</evidence>
<dbReference type="InterPro" id="IPR010255">
    <property type="entry name" value="Haem_peroxidase_sf"/>
</dbReference>
<dbReference type="AlphaFoldDB" id="A0A9Q0M8H7"/>
<name>A0A9Q0M8H7_BLOTA</name>
<dbReference type="PANTHER" id="PTHR11475">
    <property type="entry name" value="OXIDASE/PEROXIDASE"/>
    <property type="match status" value="1"/>
</dbReference>
<dbReference type="GO" id="GO:0046872">
    <property type="term" value="F:metal ion binding"/>
    <property type="evidence" value="ECO:0007669"/>
    <property type="project" value="UniProtKB-KW"/>
</dbReference>
<dbReference type="GO" id="GO:0006979">
    <property type="term" value="P:response to oxidative stress"/>
    <property type="evidence" value="ECO:0007669"/>
    <property type="project" value="InterPro"/>
</dbReference>
<dbReference type="CDD" id="cd09823">
    <property type="entry name" value="peroxinectin_like"/>
    <property type="match status" value="1"/>
</dbReference>
<dbReference type="GO" id="GO:0005576">
    <property type="term" value="C:extracellular region"/>
    <property type="evidence" value="ECO:0007669"/>
    <property type="project" value="UniProtKB-SubCell"/>
</dbReference>
<evidence type="ECO:0000256" key="2">
    <source>
        <dbReference type="ARBA" id="ARBA00022525"/>
    </source>
</evidence>
<accession>A0A9Q0M8H7</accession>
<keyword evidence="6" id="KW-0408">Iron</keyword>
<keyword evidence="3" id="KW-0560">Oxidoreductase</keyword>
<dbReference type="PANTHER" id="PTHR11475:SF4">
    <property type="entry name" value="CHORION PEROXIDASE"/>
    <property type="match status" value="1"/>
</dbReference>
<dbReference type="GO" id="GO:0020037">
    <property type="term" value="F:heme binding"/>
    <property type="evidence" value="ECO:0007669"/>
    <property type="project" value="InterPro"/>
</dbReference>
<dbReference type="FunFam" id="1.10.640.10:FF:000003">
    <property type="entry name" value="chorion peroxidase"/>
    <property type="match status" value="1"/>
</dbReference>